<dbReference type="RefSeq" id="WP_057837625.1">
    <property type="nucleotide sequence ID" value="NZ_LLXZ01000141.1"/>
</dbReference>
<organism evidence="1 2">
    <name type="scientific">Bradyrhizobium jicamae</name>
    <dbReference type="NCBI Taxonomy" id="280332"/>
    <lineage>
        <taxon>Bacteria</taxon>
        <taxon>Pseudomonadati</taxon>
        <taxon>Pseudomonadota</taxon>
        <taxon>Alphaproteobacteria</taxon>
        <taxon>Hyphomicrobiales</taxon>
        <taxon>Nitrobacteraceae</taxon>
        <taxon>Bradyrhizobium</taxon>
    </lineage>
</organism>
<reference evidence="1 2" key="1">
    <citation type="submission" date="2014-03" db="EMBL/GenBank/DDBJ databases">
        <title>Bradyrhizobium valentinum sp. nov., isolated from effective nodules of Lupinus mariae-josephae, a lupine endemic of basic-lime soils in Eastern Spain.</title>
        <authorList>
            <person name="Duran D."/>
            <person name="Rey L."/>
            <person name="Navarro A."/>
            <person name="Busquets A."/>
            <person name="Imperial J."/>
            <person name="Ruiz-Argueso T."/>
        </authorList>
    </citation>
    <scope>NUCLEOTIDE SEQUENCE [LARGE SCALE GENOMIC DNA]</scope>
    <source>
        <strain evidence="1 2">PAC68</strain>
    </source>
</reference>
<protein>
    <submittedName>
        <fullName evidence="1">Uncharacterized protein</fullName>
    </submittedName>
</protein>
<name>A0A0R3L6P4_9BRAD</name>
<accession>A0A0R3L6P4</accession>
<evidence type="ECO:0000313" key="1">
    <source>
        <dbReference type="EMBL" id="KRR03612.1"/>
    </source>
</evidence>
<dbReference type="EMBL" id="LLXZ01000141">
    <property type="protein sequence ID" value="KRR03612.1"/>
    <property type="molecule type" value="Genomic_DNA"/>
</dbReference>
<dbReference type="AlphaFoldDB" id="A0A0R3L6P4"/>
<dbReference type="Proteomes" id="UP000050863">
    <property type="component" value="Unassembled WGS sequence"/>
</dbReference>
<sequence>MAEADLDVLIRQFAKAQNKNLMAAVKKRRDQIMARAAKAKDKETRDQFRLIARSTMELGTAAAKRLQNSAAITADSYARAIRNAAEEAAAAAKKPAKKAAKKQEA</sequence>
<dbReference type="OrthoDB" id="8141546at2"/>
<comment type="caution">
    <text evidence="1">The sequence shown here is derived from an EMBL/GenBank/DDBJ whole genome shotgun (WGS) entry which is preliminary data.</text>
</comment>
<evidence type="ECO:0000313" key="2">
    <source>
        <dbReference type="Proteomes" id="UP000050863"/>
    </source>
</evidence>
<gene>
    <name evidence="1" type="ORF">CQ12_12305</name>
</gene>
<keyword evidence="2" id="KW-1185">Reference proteome</keyword>
<proteinExistence type="predicted"/>